<organism evidence="2 3">
    <name type="scientific">Calditerrivibrio nitroreducens (strain DSM 19672 / NBRC 101217 / Yu37-1)</name>
    <dbReference type="NCBI Taxonomy" id="768670"/>
    <lineage>
        <taxon>Bacteria</taxon>
        <taxon>Pseudomonadati</taxon>
        <taxon>Deferribacterota</taxon>
        <taxon>Deferribacteres</taxon>
        <taxon>Deferribacterales</taxon>
        <taxon>Calditerrivibrionaceae</taxon>
    </lineage>
</organism>
<keyword evidence="1" id="KW-0472">Membrane</keyword>
<accession>E4TFA6</accession>
<evidence type="ECO:0000313" key="3">
    <source>
        <dbReference type="Proteomes" id="UP000007039"/>
    </source>
</evidence>
<evidence type="ECO:0000256" key="1">
    <source>
        <dbReference type="SAM" id="Phobius"/>
    </source>
</evidence>
<dbReference type="KEGG" id="cni:Calni_0532"/>
<dbReference type="RefSeq" id="WP_013450658.1">
    <property type="nucleotide sequence ID" value="NC_014758.1"/>
</dbReference>
<proteinExistence type="predicted"/>
<keyword evidence="1" id="KW-0812">Transmembrane</keyword>
<keyword evidence="3" id="KW-1185">Reference proteome</keyword>
<dbReference type="STRING" id="768670.Calni_0532"/>
<dbReference type="Proteomes" id="UP000007039">
    <property type="component" value="Chromosome"/>
</dbReference>
<feature type="transmembrane region" description="Helical" evidence="1">
    <location>
        <begin position="20"/>
        <end position="35"/>
    </location>
</feature>
<sequence precursor="true">MKKEFDFFDKEKNIKILQRWFYSLLFLLVVLDIFVKKHPHYGWENLFGAYALYGFFSCVLIVIVSKFLGKLWLQKPENYYDRGKYDL</sequence>
<dbReference type="OrthoDB" id="282116at2"/>
<protein>
    <submittedName>
        <fullName evidence="2">Uncharacterized protein</fullName>
    </submittedName>
</protein>
<dbReference type="EMBL" id="CP002347">
    <property type="protein sequence ID" value="ADR18445.1"/>
    <property type="molecule type" value="Genomic_DNA"/>
</dbReference>
<reference evidence="2 3" key="2">
    <citation type="journal article" date="2011" name="Stand. Genomic Sci.">
        <title>Complete genome sequence of Calditerrivibrio nitroreducens type strain (Yu37-1).</title>
        <authorList>
            <person name="Pitluck S."/>
            <person name="Sikorski J."/>
            <person name="Zeytun A."/>
            <person name="Lapidus A."/>
            <person name="Nolan M."/>
            <person name="Lucas S."/>
            <person name="Hammon N."/>
            <person name="Deshpande S."/>
            <person name="Cheng J.F."/>
            <person name="Tapia R."/>
            <person name="Han C."/>
            <person name="Goodwin L."/>
            <person name="Liolios K."/>
            <person name="Pagani I."/>
            <person name="Ivanova N."/>
            <person name="Mavromatis K."/>
            <person name="Pati A."/>
            <person name="Chen A."/>
            <person name="Palaniappan K."/>
            <person name="Hauser L."/>
            <person name="Chang Y.J."/>
            <person name="Jeffries C.D."/>
            <person name="Detter J.C."/>
            <person name="Brambilla E."/>
            <person name="Djao O.D."/>
            <person name="Rohde M."/>
            <person name="Spring S."/>
            <person name="Goker M."/>
            <person name="Woyke T."/>
            <person name="Bristow J."/>
            <person name="Eisen J.A."/>
            <person name="Markowitz V."/>
            <person name="Hugenholtz P."/>
            <person name="Kyrpides N.C."/>
            <person name="Klenk H.P."/>
            <person name="Land M."/>
        </authorList>
    </citation>
    <scope>NUCLEOTIDE SEQUENCE [LARGE SCALE GENOMIC DNA]</scope>
    <source>
        <strain evidence="3">DSM 19672 / NBRC 101217 / Yu37-1</strain>
    </source>
</reference>
<dbReference type="HOGENOM" id="CLU_160720_2_0_0"/>
<reference key="1">
    <citation type="submission" date="2010-11" db="EMBL/GenBank/DDBJ databases">
        <title>The complete genome of chromosome of Calditerrivibrio nitroreducens DSM 19672.</title>
        <authorList>
            <consortium name="US DOE Joint Genome Institute (JGI-PGF)"/>
            <person name="Lucas S."/>
            <person name="Copeland A."/>
            <person name="Lapidus A."/>
            <person name="Bruce D."/>
            <person name="Goodwin L."/>
            <person name="Pitluck S."/>
            <person name="Kyrpides N."/>
            <person name="Mavromatis K."/>
            <person name="Ivanova N."/>
            <person name="Mikhailova N."/>
            <person name="Zeytun A."/>
            <person name="Brettin T."/>
            <person name="Detter J.C."/>
            <person name="Tapia R."/>
            <person name="Han C."/>
            <person name="Land M."/>
            <person name="Hauser L."/>
            <person name="Markowitz V."/>
            <person name="Cheng J.-F."/>
            <person name="Hugenholtz P."/>
            <person name="Woyke T."/>
            <person name="Wu D."/>
            <person name="Spring S."/>
            <person name="Schroeder M."/>
            <person name="Brambilla E."/>
            <person name="Klenk H.-P."/>
            <person name="Eisen J.A."/>
        </authorList>
    </citation>
    <scope>NUCLEOTIDE SEQUENCE [LARGE SCALE GENOMIC DNA]</scope>
    <source>
        <strain>DSM 19672</strain>
    </source>
</reference>
<feature type="transmembrane region" description="Helical" evidence="1">
    <location>
        <begin position="47"/>
        <end position="68"/>
    </location>
</feature>
<gene>
    <name evidence="2" type="ordered locus">Calni_0532</name>
</gene>
<dbReference type="eggNOG" id="ENOG5031A0D">
    <property type="taxonomic scope" value="Bacteria"/>
</dbReference>
<keyword evidence="1" id="KW-1133">Transmembrane helix</keyword>
<evidence type="ECO:0000313" key="2">
    <source>
        <dbReference type="EMBL" id="ADR18445.1"/>
    </source>
</evidence>
<name>E4TFA6_CALNY</name>
<dbReference type="AlphaFoldDB" id="E4TFA6"/>